<accession>W2S570</accession>
<feature type="transmembrane region" description="Helical" evidence="6">
    <location>
        <begin position="394"/>
        <end position="421"/>
    </location>
</feature>
<keyword evidence="9" id="KW-1185">Reference proteome</keyword>
<feature type="transmembrane region" description="Helical" evidence="6">
    <location>
        <begin position="441"/>
        <end position="460"/>
    </location>
</feature>
<feature type="transmembrane region" description="Helical" evidence="6">
    <location>
        <begin position="263"/>
        <end position="285"/>
    </location>
</feature>
<feature type="compositionally biased region" description="Low complexity" evidence="5">
    <location>
        <begin position="66"/>
        <end position="75"/>
    </location>
</feature>
<protein>
    <recommendedName>
        <fullName evidence="7">Major facilitator superfamily (MFS) profile domain-containing protein</fullName>
    </recommendedName>
</protein>
<evidence type="ECO:0000256" key="1">
    <source>
        <dbReference type="ARBA" id="ARBA00004141"/>
    </source>
</evidence>
<dbReference type="InterPro" id="IPR011701">
    <property type="entry name" value="MFS"/>
</dbReference>
<dbReference type="GO" id="GO:0016020">
    <property type="term" value="C:membrane"/>
    <property type="evidence" value="ECO:0007669"/>
    <property type="project" value="UniProtKB-SubCell"/>
</dbReference>
<proteinExistence type="predicted"/>
<comment type="subcellular location">
    <subcellularLocation>
        <location evidence="1">Membrane</location>
        <topology evidence="1">Multi-pass membrane protein</topology>
    </subcellularLocation>
</comment>
<evidence type="ECO:0000256" key="6">
    <source>
        <dbReference type="SAM" id="Phobius"/>
    </source>
</evidence>
<dbReference type="RefSeq" id="XP_008715491.1">
    <property type="nucleotide sequence ID" value="XM_008717269.1"/>
</dbReference>
<sequence>MDDNIPRGSLAPPSRSDTLRSLQRTLTRSLSFLRLPNFSRYALPPLEFSSLSDDLRHSDADYLDSASDISSASDSGSEDEAGDIGPPTRPVVDDDDDDSIRRLPIRRQSSHLRWQSVPPRKPLPTDLHRDLRSQKSLRRSQSFKDPNLVTWDGKDDPRNPLNWPRRKKWMSTVLVSSFTFISPVASTMVAPALPDIADQFDIRSDIEQVLVMSIFLLAYAVGPFVLGPLSEVYGRVVVLQSANMLYLVFNTACGFAQTKEQMMAFRFLSGLGGSAPQAIGGGVLSDCWAKEERGSSLALYSLAPFIGPAVGPIAGGYITLHTTWRWIFWATSIVDTLIQVFAFLFLNETYHPAILGEVCKHKQKETGNMRLHTKWQTPDKTFRQLLRRAMLRPFLMLATQPALQAMAIYRAYGYGLMYLIFSTFPMVFQEQYDQDVGTASLHYISLGIGFVFGLQISGPLQDKTYKYLKTNGFDPSTPLDTLIKTLFADFCRHRRHRRQRRHHRNDIENWPGTSQSHPSAPLAITVSPYPPFPPPARTYTVRSDPRNGLPEHRLPLTLPSGLFMPLGLLIYGLSAASHTHWIVPDLGAALFCVGLIITFNCAQAYVVDAYTDEINDVNYAASATGAAAFVRTMAGFSFPLFAPRLYQTLGVGGGNALLAGVAAAVGLVAPVVLWRWGARLRDWGKGRL</sequence>
<evidence type="ECO:0000313" key="9">
    <source>
        <dbReference type="Proteomes" id="UP000030752"/>
    </source>
</evidence>
<dbReference type="EMBL" id="KB822718">
    <property type="protein sequence ID" value="ETN43755.1"/>
    <property type="molecule type" value="Genomic_DNA"/>
</dbReference>
<gene>
    <name evidence="8" type="ORF">HMPREF1541_02914</name>
</gene>
<dbReference type="InterPro" id="IPR020846">
    <property type="entry name" value="MFS_dom"/>
</dbReference>
<dbReference type="PANTHER" id="PTHR23502">
    <property type="entry name" value="MAJOR FACILITATOR SUPERFAMILY"/>
    <property type="match status" value="1"/>
</dbReference>
<dbReference type="GeneID" id="19970253"/>
<dbReference type="FunFam" id="1.20.1250.20:FF:000011">
    <property type="entry name" value="MFS multidrug transporter, putative"/>
    <property type="match status" value="1"/>
</dbReference>
<keyword evidence="3 6" id="KW-1133">Transmembrane helix</keyword>
<feature type="transmembrane region" description="Helical" evidence="6">
    <location>
        <begin position="236"/>
        <end position="257"/>
    </location>
</feature>
<dbReference type="VEuPathDB" id="FungiDB:HMPREF1541_02914"/>
<feature type="transmembrane region" description="Helical" evidence="6">
    <location>
        <begin position="297"/>
        <end position="320"/>
    </location>
</feature>
<dbReference type="OrthoDB" id="6770063at2759"/>
<reference evidence="8 9" key="1">
    <citation type="submission" date="2013-03" db="EMBL/GenBank/DDBJ databases">
        <title>The Genome Sequence of Phialophora europaea CBS 101466.</title>
        <authorList>
            <consortium name="The Broad Institute Genomics Platform"/>
            <person name="Cuomo C."/>
            <person name="de Hoog S."/>
            <person name="Gorbushina A."/>
            <person name="Walker B."/>
            <person name="Young S.K."/>
            <person name="Zeng Q."/>
            <person name="Gargeya S."/>
            <person name="Fitzgerald M."/>
            <person name="Haas B."/>
            <person name="Abouelleil A."/>
            <person name="Allen A.W."/>
            <person name="Alvarado L."/>
            <person name="Arachchi H.M."/>
            <person name="Berlin A.M."/>
            <person name="Chapman S.B."/>
            <person name="Gainer-Dewar J."/>
            <person name="Goldberg J."/>
            <person name="Griggs A."/>
            <person name="Gujja S."/>
            <person name="Hansen M."/>
            <person name="Howarth C."/>
            <person name="Imamovic A."/>
            <person name="Ireland A."/>
            <person name="Larimer J."/>
            <person name="McCowan C."/>
            <person name="Murphy C."/>
            <person name="Pearson M."/>
            <person name="Poon T.W."/>
            <person name="Priest M."/>
            <person name="Roberts A."/>
            <person name="Saif S."/>
            <person name="Shea T."/>
            <person name="Sisk P."/>
            <person name="Sykes S."/>
            <person name="Wortman J."/>
            <person name="Nusbaum C."/>
            <person name="Birren B."/>
        </authorList>
    </citation>
    <scope>NUCLEOTIDE SEQUENCE [LARGE SCALE GENOMIC DNA]</scope>
    <source>
        <strain evidence="8 9">CBS 101466</strain>
    </source>
</reference>
<dbReference type="eggNOG" id="KOG0255">
    <property type="taxonomic scope" value="Eukaryota"/>
</dbReference>
<dbReference type="AlphaFoldDB" id="W2S570"/>
<feature type="region of interest" description="Disordered" evidence="5">
    <location>
        <begin position="498"/>
        <end position="518"/>
    </location>
</feature>
<feature type="transmembrane region" description="Helical" evidence="6">
    <location>
        <begin position="326"/>
        <end position="346"/>
    </location>
</feature>
<feature type="region of interest" description="Disordered" evidence="5">
    <location>
        <begin position="66"/>
        <end position="140"/>
    </location>
</feature>
<feature type="transmembrane region" description="Helical" evidence="6">
    <location>
        <begin position="209"/>
        <end position="229"/>
    </location>
</feature>
<evidence type="ECO:0000313" key="8">
    <source>
        <dbReference type="EMBL" id="ETN43755.1"/>
    </source>
</evidence>
<feature type="transmembrane region" description="Helical" evidence="6">
    <location>
        <begin position="586"/>
        <end position="607"/>
    </location>
</feature>
<evidence type="ECO:0000256" key="3">
    <source>
        <dbReference type="ARBA" id="ARBA00022989"/>
    </source>
</evidence>
<dbReference type="Pfam" id="PF07690">
    <property type="entry name" value="MFS_1"/>
    <property type="match status" value="1"/>
</dbReference>
<feature type="transmembrane region" description="Helical" evidence="6">
    <location>
        <begin position="654"/>
        <end position="677"/>
    </location>
</feature>
<dbReference type="PANTHER" id="PTHR23502:SF60">
    <property type="entry name" value="MAJOR FACILITATOR SUPERFAMILY (MFS) PROFILE DOMAIN-CONTAINING PROTEIN-RELATED"/>
    <property type="match status" value="1"/>
</dbReference>
<evidence type="ECO:0000259" key="7">
    <source>
        <dbReference type="PROSITE" id="PS50850"/>
    </source>
</evidence>
<evidence type="ECO:0000256" key="5">
    <source>
        <dbReference type="SAM" id="MobiDB-lite"/>
    </source>
</evidence>
<feature type="transmembrane region" description="Helical" evidence="6">
    <location>
        <begin position="556"/>
        <end position="574"/>
    </location>
</feature>
<dbReference type="CDD" id="cd17323">
    <property type="entry name" value="MFS_Tpo1_MDR_like"/>
    <property type="match status" value="1"/>
</dbReference>
<keyword evidence="4 6" id="KW-0472">Membrane</keyword>
<dbReference type="InParanoid" id="W2S570"/>
<name>W2S570_CYPE1</name>
<organism evidence="8 9">
    <name type="scientific">Cyphellophora europaea (strain CBS 101466)</name>
    <name type="common">Phialophora europaea</name>
    <dbReference type="NCBI Taxonomy" id="1220924"/>
    <lineage>
        <taxon>Eukaryota</taxon>
        <taxon>Fungi</taxon>
        <taxon>Dikarya</taxon>
        <taxon>Ascomycota</taxon>
        <taxon>Pezizomycotina</taxon>
        <taxon>Eurotiomycetes</taxon>
        <taxon>Chaetothyriomycetidae</taxon>
        <taxon>Chaetothyriales</taxon>
        <taxon>Cyphellophoraceae</taxon>
        <taxon>Cyphellophora</taxon>
    </lineage>
</organism>
<feature type="transmembrane region" description="Helical" evidence="6">
    <location>
        <begin position="619"/>
        <end position="642"/>
    </location>
</feature>
<feature type="domain" description="Major facilitator superfamily (MFS) profile" evidence="7">
    <location>
        <begin position="171"/>
        <end position="681"/>
    </location>
</feature>
<dbReference type="Gene3D" id="1.20.1250.20">
    <property type="entry name" value="MFS general substrate transporter like domains"/>
    <property type="match status" value="2"/>
</dbReference>
<evidence type="ECO:0000256" key="2">
    <source>
        <dbReference type="ARBA" id="ARBA00022692"/>
    </source>
</evidence>
<keyword evidence="2 6" id="KW-0812">Transmembrane</keyword>
<dbReference type="Proteomes" id="UP000030752">
    <property type="component" value="Unassembled WGS sequence"/>
</dbReference>
<dbReference type="HOGENOM" id="CLU_008455_1_1_1"/>
<dbReference type="STRING" id="1220924.W2S570"/>
<feature type="region of interest" description="Disordered" evidence="5">
    <location>
        <begin position="1"/>
        <end position="20"/>
    </location>
</feature>
<dbReference type="GO" id="GO:0022857">
    <property type="term" value="F:transmembrane transporter activity"/>
    <property type="evidence" value="ECO:0007669"/>
    <property type="project" value="InterPro"/>
</dbReference>
<dbReference type="SUPFAM" id="SSF103473">
    <property type="entry name" value="MFS general substrate transporter"/>
    <property type="match status" value="2"/>
</dbReference>
<dbReference type="PROSITE" id="PS50850">
    <property type="entry name" value="MFS"/>
    <property type="match status" value="1"/>
</dbReference>
<dbReference type="InterPro" id="IPR036259">
    <property type="entry name" value="MFS_trans_sf"/>
</dbReference>
<feature type="transmembrane region" description="Helical" evidence="6">
    <location>
        <begin position="169"/>
        <end position="189"/>
    </location>
</feature>
<evidence type="ECO:0000256" key="4">
    <source>
        <dbReference type="ARBA" id="ARBA00023136"/>
    </source>
</evidence>